<evidence type="ECO:0000313" key="10">
    <source>
        <dbReference type="EMBL" id="QKQ27194.1"/>
    </source>
</evidence>
<dbReference type="InterPro" id="IPR028994">
    <property type="entry name" value="Integrin_alpha_N"/>
</dbReference>
<sequence>MIQRIGYTTINWIDTNKKGMTFGVLFGGAFLTFLGMLKRRSHRNGFVNSLLGFATGTPLGVCVNCAAPIARGMHDAGARIETTLATLISSPTMNVVVLTMLFSIFPIYVGLIKVAMTLLFILVIIPLLAHYIFPAERDASGDSAACCLVPQPEFQASEGWLQATIGALHQYLKNLWYIVRTTVPLMLVAGFLGSAIITLVPLESLIDSEITILGVFIVAIVGVFLPVPIAFDVIVTAALLAAGLPMLYVMILLVTLGTFSIYSFMIVWNSISRRVALTLYASVAALGIITGIAINSYHEWELERMLDIFGSEVEAADRPIEHHGIRITRAPFEERSESKEIPFSRVEGSRFGLQRTNHFSVADFWPPFYNGRGVASGDIDRDGWQDLAFATEQGVLLYRNERGTKFTPITLAIPQLEKLNTFVIALVDIDNDSWLDLYLTSYLDGNYYVLNRNGQFSTEQLHRTPTKDNVLSYAISFGDIDRDGDLDAAIGNWFYGFAKPIPPVEGTNKLHLNQGSIFSEAPLEGLTGETLTILLSDFNHDQKLDLMVGNDFIQPDVFYTGSGDGAFEQITAQAGTIPASTNTTMSIDTADINNDLITDIYAAQIAASASSKATSIRVRRLTNYCMDVEDPELKAVCQQNVDIRQFFHYRGRHKPTDLKKCKTIPDIQEQQACFSMMVMKTATRERKPALCKHIPKTQEQAAHLCRSFFKKPVTTTKEEYRRALPQRKNKNVLLVGGNDGIFRDQAPQLGVDMSGWSWNSKIADLDNDQWQDIYVVNGTWLRGSATPSNFFFHNQQGKHFNDSTQQFGLDEFMLSSAYTYVDFDNDGDLDIVTTIINGPIRIFINNQSGNNAIRFALRDNQGNRFGIGSRIVIHYGEQGELHQMREIKAGGGFISFDAPLAHFGLGKHEAVERVEIYWSTGEKSELSGPFQPGRYTLERDA</sequence>
<evidence type="ECO:0000256" key="3">
    <source>
        <dbReference type="ARBA" id="ARBA00022475"/>
    </source>
</evidence>
<keyword evidence="6 8" id="KW-1133">Transmembrane helix</keyword>
<feature type="transmembrane region" description="Helical" evidence="8">
    <location>
        <begin position="246"/>
        <end position="268"/>
    </location>
</feature>
<gene>
    <name evidence="10" type="ORF">HUE57_13510</name>
</gene>
<keyword evidence="11" id="KW-1185">Reference proteome</keyword>
<keyword evidence="5" id="KW-0732">Signal</keyword>
<dbReference type="InterPro" id="IPR005524">
    <property type="entry name" value="DUF318"/>
</dbReference>
<evidence type="ECO:0000256" key="7">
    <source>
        <dbReference type="ARBA" id="ARBA00023136"/>
    </source>
</evidence>
<dbReference type="Pfam" id="PF03773">
    <property type="entry name" value="ArsP_1"/>
    <property type="match status" value="1"/>
</dbReference>
<dbReference type="KEGG" id="rev:HUE57_13510"/>
<reference evidence="10 11" key="1">
    <citation type="submission" date="2020-05" db="EMBL/GenBank/DDBJ databases">
        <title>Horizontal transmission and recombination maintain forever young bacterial symbiont genomes.</title>
        <authorList>
            <person name="Russell S.L."/>
            <person name="Pepper-Tunick E."/>
            <person name="Svedberg J."/>
            <person name="Byrne A."/>
            <person name="Ruelas Castillo J."/>
            <person name="Vollmers C."/>
            <person name="Beinart R.A."/>
            <person name="Corbett-Detig R."/>
        </authorList>
    </citation>
    <scope>NUCLEOTIDE SEQUENCE [LARGE SCALE GENOMIC DNA]</scope>
    <source>
        <strain evidence="10">Santa_Monica_outfall</strain>
    </source>
</reference>
<keyword evidence="4 8" id="KW-0812">Transmembrane</keyword>
<comment type="similarity">
    <text evidence="2">Belongs to the UPF0718 family.</text>
</comment>
<feature type="transmembrane region" description="Helical" evidence="8">
    <location>
        <begin position="275"/>
        <end position="294"/>
    </location>
</feature>
<dbReference type="Gene3D" id="2.130.10.130">
    <property type="entry name" value="Integrin alpha, N-terminal"/>
    <property type="match status" value="2"/>
</dbReference>
<feature type="transmembrane region" description="Helical" evidence="8">
    <location>
        <begin position="177"/>
        <end position="200"/>
    </location>
</feature>
<evidence type="ECO:0000256" key="4">
    <source>
        <dbReference type="ARBA" id="ARBA00022692"/>
    </source>
</evidence>
<dbReference type="EMBL" id="CP054491">
    <property type="protein sequence ID" value="QKQ27194.1"/>
    <property type="molecule type" value="Genomic_DNA"/>
</dbReference>
<dbReference type="Pfam" id="PF07593">
    <property type="entry name" value="UnbV_ASPIC"/>
    <property type="match status" value="1"/>
</dbReference>
<feature type="transmembrane region" description="Helical" evidence="8">
    <location>
        <begin position="212"/>
        <end position="240"/>
    </location>
</feature>
<dbReference type="GO" id="GO:0005886">
    <property type="term" value="C:plasma membrane"/>
    <property type="evidence" value="ECO:0007669"/>
    <property type="project" value="UniProtKB-SubCell"/>
</dbReference>
<evidence type="ECO:0000259" key="9">
    <source>
        <dbReference type="Pfam" id="PF07593"/>
    </source>
</evidence>
<evidence type="ECO:0000256" key="2">
    <source>
        <dbReference type="ARBA" id="ARBA00006386"/>
    </source>
</evidence>
<keyword evidence="7 8" id="KW-0472">Membrane</keyword>
<dbReference type="InterPro" id="IPR027039">
    <property type="entry name" value="Crtac1"/>
</dbReference>
<dbReference type="SUPFAM" id="SSF69318">
    <property type="entry name" value="Integrin alpha N-terminal domain"/>
    <property type="match status" value="1"/>
</dbReference>
<feature type="transmembrane region" description="Helical" evidence="8">
    <location>
        <begin position="82"/>
        <end position="102"/>
    </location>
</feature>
<dbReference type="InterPro" id="IPR011519">
    <property type="entry name" value="UnbV_ASPIC"/>
</dbReference>
<feature type="transmembrane region" description="Helical" evidence="8">
    <location>
        <begin position="20"/>
        <end position="37"/>
    </location>
</feature>
<protein>
    <submittedName>
        <fullName evidence="10">VCBS repeat-containing protein</fullName>
    </submittedName>
</protein>
<dbReference type="AlphaFoldDB" id="A0A6N0HXV2"/>
<proteinExistence type="inferred from homology"/>
<feature type="transmembrane region" description="Helical" evidence="8">
    <location>
        <begin position="114"/>
        <end position="133"/>
    </location>
</feature>
<dbReference type="PANTHER" id="PTHR16026">
    <property type="entry name" value="CARTILAGE ACIDIC PROTEIN 1"/>
    <property type="match status" value="1"/>
</dbReference>
<dbReference type="RefSeq" id="WP_174673365.1">
    <property type="nucleotide sequence ID" value="NZ_CP054491.1"/>
</dbReference>
<dbReference type="Proteomes" id="UP000509658">
    <property type="component" value="Chromosome"/>
</dbReference>
<dbReference type="InterPro" id="IPR013517">
    <property type="entry name" value="FG-GAP"/>
</dbReference>
<comment type="subcellular location">
    <subcellularLocation>
        <location evidence="1">Cell membrane</location>
        <topology evidence="1">Multi-pass membrane protein</topology>
    </subcellularLocation>
</comment>
<feature type="domain" description="ASPIC/UnbV" evidence="9">
    <location>
        <begin position="866"/>
        <end position="928"/>
    </location>
</feature>
<evidence type="ECO:0000256" key="5">
    <source>
        <dbReference type="ARBA" id="ARBA00022729"/>
    </source>
</evidence>
<dbReference type="Pfam" id="PF13517">
    <property type="entry name" value="FG-GAP_3"/>
    <property type="match status" value="2"/>
</dbReference>
<organism evidence="10 11">
    <name type="scientific">Candidatus Reidiella endopervernicosa</name>
    <dbReference type="NCBI Taxonomy" id="2738883"/>
    <lineage>
        <taxon>Bacteria</taxon>
        <taxon>Pseudomonadati</taxon>
        <taxon>Pseudomonadota</taxon>
        <taxon>Gammaproteobacteria</taxon>
        <taxon>Candidatus Reidiella</taxon>
    </lineage>
</organism>
<keyword evidence="3" id="KW-1003">Cell membrane</keyword>
<evidence type="ECO:0000256" key="6">
    <source>
        <dbReference type="ARBA" id="ARBA00022989"/>
    </source>
</evidence>
<name>A0A6N0HXV2_9GAMM</name>
<feature type="transmembrane region" description="Helical" evidence="8">
    <location>
        <begin position="49"/>
        <end position="70"/>
    </location>
</feature>
<evidence type="ECO:0000256" key="8">
    <source>
        <dbReference type="SAM" id="Phobius"/>
    </source>
</evidence>
<evidence type="ECO:0000313" key="11">
    <source>
        <dbReference type="Proteomes" id="UP000509658"/>
    </source>
</evidence>
<accession>A0A6N0HXV2</accession>
<dbReference type="PANTHER" id="PTHR16026:SF0">
    <property type="entry name" value="CARTILAGE ACIDIC PROTEIN 1"/>
    <property type="match status" value="1"/>
</dbReference>
<evidence type="ECO:0000256" key="1">
    <source>
        <dbReference type="ARBA" id="ARBA00004651"/>
    </source>
</evidence>